<dbReference type="PANTHER" id="PTHR21573:SF0">
    <property type="entry name" value="ER MEMBRANE PROTEIN COMPLEX SUBUNIT 1"/>
    <property type="match status" value="1"/>
</dbReference>
<dbReference type="STRING" id="31246.A0A183PKB8"/>
<reference evidence="1 2" key="1">
    <citation type="submission" date="2018-11" db="EMBL/GenBank/DDBJ databases">
        <authorList>
            <consortium name="Pathogen Informatics"/>
        </authorList>
    </citation>
    <scope>NUCLEOTIDE SEQUENCE [LARGE SCALE GENOMIC DNA]</scope>
    <source>
        <strain>Denwood</strain>
        <strain evidence="2">Zambia</strain>
    </source>
</reference>
<organism evidence="1 2">
    <name type="scientific">Schistosoma mattheei</name>
    <dbReference type="NCBI Taxonomy" id="31246"/>
    <lineage>
        <taxon>Eukaryota</taxon>
        <taxon>Metazoa</taxon>
        <taxon>Spiralia</taxon>
        <taxon>Lophotrochozoa</taxon>
        <taxon>Platyhelminthes</taxon>
        <taxon>Trematoda</taxon>
        <taxon>Digenea</taxon>
        <taxon>Strigeidida</taxon>
        <taxon>Schistosomatoidea</taxon>
        <taxon>Schistosomatidae</taxon>
        <taxon>Schistosoma</taxon>
    </lineage>
</organism>
<sequence length="99" mass="11330">MFTDATGAPSFRLLLHTEDDAVQLIRQNGKQQWIREEALANIVAVEVIDLPVSEFQAKIEEEFNHASRLSSKQLMDFHVSYVPIAKNKMIITFLVHGEY</sequence>
<evidence type="ECO:0000313" key="2">
    <source>
        <dbReference type="Proteomes" id="UP000269396"/>
    </source>
</evidence>
<dbReference type="AlphaFoldDB" id="A0A183PKB8"/>
<evidence type="ECO:0000313" key="1">
    <source>
        <dbReference type="EMBL" id="VDP66850.1"/>
    </source>
</evidence>
<name>A0A183PKB8_9TREM</name>
<dbReference type="GO" id="GO:0072546">
    <property type="term" value="C:EMC complex"/>
    <property type="evidence" value="ECO:0007669"/>
    <property type="project" value="InterPro"/>
</dbReference>
<dbReference type="EMBL" id="UZAL01035065">
    <property type="protein sequence ID" value="VDP66850.1"/>
    <property type="molecule type" value="Genomic_DNA"/>
</dbReference>
<dbReference type="InterPro" id="IPR026895">
    <property type="entry name" value="EMC1"/>
</dbReference>
<accession>A0A183PKB8</accession>
<dbReference type="PANTHER" id="PTHR21573">
    <property type="entry name" value="ER MEMBRANE PROTEIN COMPLEX SUBUNIT 1"/>
    <property type="match status" value="1"/>
</dbReference>
<dbReference type="Proteomes" id="UP000269396">
    <property type="component" value="Unassembled WGS sequence"/>
</dbReference>
<gene>
    <name evidence="1" type="ORF">SMTD_LOCUS14804</name>
</gene>
<protein>
    <submittedName>
        <fullName evidence="1">Uncharacterized protein</fullName>
    </submittedName>
</protein>
<proteinExistence type="predicted"/>
<dbReference type="GO" id="GO:0034975">
    <property type="term" value="P:protein folding in endoplasmic reticulum"/>
    <property type="evidence" value="ECO:0007669"/>
    <property type="project" value="TreeGrafter"/>
</dbReference>
<keyword evidence="2" id="KW-1185">Reference proteome</keyword>